<sequence length="621" mass="67611">MKKLFKFIANIFRWAGKTLNFLRLLITNLLFIALIAIIYIAVTTETSLHTEKDTATLVGNRALLVDIDGPIVEQRSQFDPYDIAKLDLLGQSIPSETVLFDVVDKIRAAAEDDKINGLVLSISGMPETSLTQLRYIAKAIKEFKKSGKKVVAIGGHYSQSQYYLASLADEVMMSPDGAVLLQGYGSYNLYLKELLEKLNVTTHVFRVGTYKSFVEPYTRSSMSAAARESSTNWLNQLWNAYVQDVASNRNINASVLTPSAKNLKSALAEVQGDFAVLSKRLGLIDKLATRQEMRKSLAEDFGSDGKDSFNYVSIYDYALTPSSFNFSTDQIAVVVASGGIVDGVGQANSVGGDSTAKKLRDALLNKDVKAVVLRVNSPGGSAFASEVIRNGVDALRSAGKPVVVSMSSVAASGGYWISSSADRIIAQPTTITGSIGIFAVLTTFEKILEEYGVYNDGVGTTPFASLGVTRALPEEIGDIMQLGINHGYQRFISLVANHRNMPMAEVDGIAQGRVWTGSDALKNGLVDQLGDFDDALVAAAELAGLKDYSLNWMQEELTPAEQFFYDMINQVSTLVGVQIKAQLPTVAQQFSGKILEEVNTLSQFNDPNGRYAFCLNCNYYQ</sequence>
<dbReference type="GO" id="GO:0008236">
    <property type="term" value="F:serine-type peptidase activity"/>
    <property type="evidence" value="ECO:0007669"/>
    <property type="project" value="UniProtKB-KW"/>
</dbReference>
<dbReference type="Proteomes" id="UP000094936">
    <property type="component" value="Unassembled WGS sequence"/>
</dbReference>
<dbReference type="Gene3D" id="6.20.330.10">
    <property type="match status" value="1"/>
</dbReference>
<keyword evidence="5" id="KW-0720">Serine protease</keyword>
<dbReference type="EMBL" id="LYBM01000015">
    <property type="protein sequence ID" value="ODA33508.1"/>
    <property type="molecule type" value="Genomic_DNA"/>
</dbReference>
<dbReference type="InterPro" id="IPR002142">
    <property type="entry name" value="Peptidase_S49"/>
</dbReference>
<keyword evidence="11" id="KW-1185">Reference proteome</keyword>
<feature type="active site" description="Proton donor/acceptor" evidence="7">
    <location>
        <position position="211"/>
    </location>
</feature>
<name>A0A1C3EJV1_9GAMM</name>
<keyword evidence="3" id="KW-0645">Protease</keyword>
<dbReference type="OrthoDB" id="9764363at2"/>
<dbReference type="SUPFAM" id="SSF52096">
    <property type="entry name" value="ClpP/crotonase"/>
    <property type="match status" value="2"/>
</dbReference>
<feature type="domain" description="Peptidase S49" evidence="9">
    <location>
        <begin position="395"/>
        <end position="546"/>
    </location>
</feature>
<evidence type="ECO:0000256" key="5">
    <source>
        <dbReference type="ARBA" id="ARBA00022825"/>
    </source>
</evidence>
<dbReference type="PANTHER" id="PTHR33209">
    <property type="entry name" value="PROTEASE 4"/>
    <property type="match status" value="1"/>
</dbReference>
<dbReference type="PANTHER" id="PTHR33209:SF1">
    <property type="entry name" value="PEPTIDASE S49 DOMAIN-CONTAINING PROTEIN"/>
    <property type="match status" value="1"/>
</dbReference>
<feature type="active site" description="Nucleophile" evidence="7">
    <location>
        <position position="412"/>
    </location>
</feature>
<proteinExistence type="inferred from homology"/>
<keyword evidence="8" id="KW-0812">Transmembrane</keyword>
<keyword evidence="4" id="KW-0378">Hydrolase</keyword>
<evidence type="ECO:0000256" key="2">
    <source>
        <dbReference type="ARBA" id="ARBA00008683"/>
    </source>
</evidence>
<dbReference type="GO" id="GO:0016020">
    <property type="term" value="C:membrane"/>
    <property type="evidence" value="ECO:0007669"/>
    <property type="project" value="UniProtKB-SubCell"/>
</dbReference>
<comment type="subcellular location">
    <subcellularLocation>
        <location evidence="1">Membrane</location>
    </subcellularLocation>
</comment>
<evidence type="ECO:0000313" key="10">
    <source>
        <dbReference type="EMBL" id="ODA33508.1"/>
    </source>
</evidence>
<dbReference type="AlphaFoldDB" id="A0A1C3EJV1"/>
<comment type="caution">
    <text evidence="10">The sequence shown here is derived from an EMBL/GenBank/DDBJ whole genome shotgun (WGS) entry which is preliminary data.</text>
</comment>
<organism evidence="10 11">
    <name type="scientific">Veronia pacifica</name>
    <dbReference type="NCBI Taxonomy" id="1080227"/>
    <lineage>
        <taxon>Bacteria</taxon>
        <taxon>Pseudomonadati</taxon>
        <taxon>Pseudomonadota</taxon>
        <taxon>Gammaproteobacteria</taxon>
        <taxon>Vibrionales</taxon>
        <taxon>Vibrionaceae</taxon>
        <taxon>Veronia</taxon>
    </lineage>
</organism>
<keyword evidence="8" id="KW-1133">Transmembrane helix</keyword>
<feature type="transmembrane region" description="Helical" evidence="8">
    <location>
        <begin position="21"/>
        <end position="42"/>
    </location>
</feature>
<feature type="domain" description="Peptidase S49" evidence="9">
    <location>
        <begin position="143"/>
        <end position="299"/>
    </location>
</feature>
<dbReference type="InterPro" id="IPR004634">
    <property type="entry name" value="Pept_S49_pIV"/>
</dbReference>
<evidence type="ECO:0000259" key="9">
    <source>
        <dbReference type="Pfam" id="PF01343"/>
    </source>
</evidence>
<dbReference type="NCBIfam" id="TIGR00705">
    <property type="entry name" value="SppA_67K"/>
    <property type="match status" value="1"/>
</dbReference>
<dbReference type="InterPro" id="IPR004635">
    <property type="entry name" value="Pept_S49_SppA"/>
</dbReference>
<dbReference type="GO" id="GO:0006465">
    <property type="term" value="P:signal peptide processing"/>
    <property type="evidence" value="ECO:0007669"/>
    <property type="project" value="InterPro"/>
</dbReference>
<dbReference type="STRING" id="1080227.A8L45_09855"/>
<comment type="similarity">
    <text evidence="2">Belongs to the peptidase S49 family.</text>
</comment>
<keyword evidence="6 8" id="KW-0472">Membrane</keyword>
<evidence type="ECO:0000256" key="7">
    <source>
        <dbReference type="PIRSR" id="PIRSR001217-1"/>
    </source>
</evidence>
<accession>A0A1C3EJV1</accession>
<dbReference type="RefSeq" id="WP_068901746.1">
    <property type="nucleotide sequence ID" value="NZ_JBHUIF010000009.1"/>
</dbReference>
<dbReference type="CDD" id="cd07023">
    <property type="entry name" value="S49_Sppa_N_C"/>
    <property type="match status" value="1"/>
</dbReference>
<evidence type="ECO:0000256" key="3">
    <source>
        <dbReference type="ARBA" id="ARBA00022670"/>
    </source>
</evidence>
<reference evidence="10 11" key="1">
    <citation type="submission" date="2016-05" db="EMBL/GenBank/DDBJ databases">
        <title>Genomic Taxonomy of the Vibrionaceae.</title>
        <authorList>
            <person name="Gomez-Gil B."/>
            <person name="Enciso-Ibarra J."/>
        </authorList>
    </citation>
    <scope>NUCLEOTIDE SEQUENCE [LARGE SCALE GENOMIC DNA]</scope>
    <source>
        <strain evidence="10 11">CAIM 1920</strain>
    </source>
</reference>
<dbReference type="InterPro" id="IPR047272">
    <property type="entry name" value="S49_SppA_C"/>
</dbReference>
<dbReference type="Gene3D" id="3.90.226.10">
    <property type="entry name" value="2-enoyl-CoA Hydratase, Chain A, domain 1"/>
    <property type="match status" value="2"/>
</dbReference>
<evidence type="ECO:0000256" key="8">
    <source>
        <dbReference type="SAM" id="Phobius"/>
    </source>
</evidence>
<evidence type="ECO:0000256" key="4">
    <source>
        <dbReference type="ARBA" id="ARBA00022801"/>
    </source>
</evidence>
<dbReference type="PIRSF" id="PIRSF001217">
    <property type="entry name" value="Protease_4_SppA"/>
    <property type="match status" value="1"/>
</dbReference>
<dbReference type="InterPro" id="IPR047217">
    <property type="entry name" value="S49_SppA_67K_type_N"/>
</dbReference>
<dbReference type="InterPro" id="IPR029045">
    <property type="entry name" value="ClpP/crotonase-like_dom_sf"/>
</dbReference>
<dbReference type="NCBIfam" id="TIGR00706">
    <property type="entry name" value="SppA_dom"/>
    <property type="match status" value="1"/>
</dbReference>
<protein>
    <submittedName>
        <fullName evidence="10">Signal peptide peptidase SppA</fullName>
    </submittedName>
</protein>
<gene>
    <name evidence="10" type="ORF">A8L45_09855</name>
</gene>
<evidence type="ECO:0000256" key="1">
    <source>
        <dbReference type="ARBA" id="ARBA00004370"/>
    </source>
</evidence>
<dbReference type="Pfam" id="PF01343">
    <property type="entry name" value="Peptidase_S49"/>
    <property type="match status" value="2"/>
</dbReference>
<evidence type="ECO:0000313" key="11">
    <source>
        <dbReference type="Proteomes" id="UP000094936"/>
    </source>
</evidence>
<evidence type="ECO:0000256" key="6">
    <source>
        <dbReference type="ARBA" id="ARBA00023136"/>
    </source>
</evidence>
<dbReference type="CDD" id="cd07018">
    <property type="entry name" value="S49_SppA_67K_type"/>
    <property type="match status" value="1"/>
</dbReference>